<dbReference type="OrthoDB" id="6236169at2759"/>
<evidence type="ECO:0000313" key="3">
    <source>
        <dbReference type="Proteomes" id="UP000275846"/>
    </source>
</evidence>
<accession>A0A183TFG7</accession>
<proteinExistence type="predicted"/>
<evidence type="ECO:0000313" key="4">
    <source>
        <dbReference type="WBParaSite" id="SSLN_0001578301-mRNA-1"/>
    </source>
</evidence>
<name>A0A183TFG7_SCHSO</name>
<dbReference type="EMBL" id="UYSU01039700">
    <property type="protein sequence ID" value="VDM01601.1"/>
    <property type="molecule type" value="Genomic_DNA"/>
</dbReference>
<dbReference type="Proteomes" id="UP000275846">
    <property type="component" value="Unassembled WGS sequence"/>
</dbReference>
<keyword evidence="3" id="KW-1185">Reference proteome</keyword>
<evidence type="ECO:0000256" key="1">
    <source>
        <dbReference type="SAM" id="SignalP"/>
    </source>
</evidence>
<evidence type="ECO:0000313" key="2">
    <source>
        <dbReference type="EMBL" id="VDM01601.1"/>
    </source>
</evidence>
<dbReference type="AlphaFoldDB" id="A0A183TFG7"/>
<reference evidence="4" key="1">
    <citation type="submission" date="2016-06" db="UniProtKB">
        <authorList>
            <consortium name="WormBaseParasite"/>
        </authorList>
    </citation>
    <scope>IDENTIFICATION</scope>
</reference>
<dbReference type="STRING" id="70667.A0A183TFG7"/>
<feature type="signal peptide" evidence="1">
    <location>
        <begin position="1"/>
        <end position="24"/>
    </location>
</feature>
<dbReference type="WBParaSite" id="SSLN_0001578301-mRNA-1">
    <property type="protein sequence ID" value="SSLN_0001578301-mRNA-1"/>
    <property type="gene ID" value="SSLN_0001578301"/>
</dbReference>
<sequence length="355" mass="39871">MRQRRHILLTLILLVAGAVEDTTSEPIPLYLNFILGPPECIPETLIFDYYASINESLEYLHNHRPDQNFNIIAFLRGVFIPGCSLQEADRASFLLGELDGIVKSLDNLTGFSVILGPTLGGECQFISDWIALGSFREISYHSLYQINYACRFPKISNLFADVISKAAQQLGGSNSLEVCALSMALRIQTLTTGLGTLLKYSGWSQLLVLYEVSSKENSYVAFGQNLVNLISTATGIGLKPLQVLHHCSLHKGMYMSRTLAGLADRIQGKWHDSDQGIVFGCSPYMLMYIYQEHRFYTVLPTRVITKPRHVYRRCFCCYRKENAEQPTGSGRTLIRFLPEANKLRMGGRGHEKATK</sequence>
<organism evidence="4">
    <name type="scientific">Schistocephalus solidus</name>
    <name type="common">Tapeworm</name>
    <dbReference type="NCBI Taxonomy" id="70667"/>
    <lineage>
        <taxon>Eukaryota</taxon>
        <taxon>Metazoa</taxon>
        <taxon>Spiralia</taxon>
        <taxon>Lophotrochozoa</taxon>
        <taxon>Platyhelminthes</taxon>
        <taxon>Cestoda</taxon>
        <taxon>Eucestoda</taxon>
        <taxon>Diphyllobothriidea</taxon>
        <taxon>Diphyllobothriidae</taxon>
        <taxon>Schistocephalus</taxon>
    </lineage>
</organism>
<gene>
    <name evidence="2" type="ORF">SSLN_LOCUS15215</name>
</gene>
<protein>
    <submittedName>
        <fullName evidence="4">Receptor ligand binding region domain-containing protein</fullName>
    </submittedName>
</protein>
<keyword evidence="1" id="KW-0732">Signal</keyword>
<feature type="chain" id="PRO_5043141513" evidence="1">
    <location>
        <begin position="25"/>
        <end position="355"/>
    </location>
</feature>
<reference evidence="2 3" key="2">
    <citation type="submission" date="2018-11" db="EMBL/GenBank/DDBJ databases">
        <authorList>
            <consortium name="Pathogen Informatics"/>
        </authorList>
    </citation>
    <scope>NUCLEOTIDE SEQUENCE [LARGE SCALE GENOMIC DNA]</scope>
    <source>
        <strain evidence="2 3">NST_G2</strain>
    </source>
</reference>